<evidence type="ECO:0000259" key="1">
    <source>
        <dbReference type="Pfam" id="PF00534"/>
    </source>
</evidence>
<comment type="caution">
    <text evidence="2">The sequence shown here is derived from an EMBL/GenBank/DDBJ whole genome shotgun (WGS) entry which is preliminary data.</text>
</comment>
<dbReference type="SUPFAM" id="SSF53756">
    <property type="entry name" value="UDP-Glycosyltransferase/glycogen phosphorylase"/>
    <property type="match status" value="1"/>
</dbReference>
<dbReference type="RefSeq" id="WP_190892206.1">
    <property type="nucleotide sequence ID" value="NZ_JACJTE010000009.1"/>
</dbReference>
<evidence type="ECO:0000313" key="3">
    <source>
        <dbReference type="Proteomes" id="UP000604661"/>
    </source>
</evidence>
<dbReference type="Gene3D" id="3.40.50.2000">
    <property type="entry name" value="Glycogen Phosphorylase B"/>
    <property type="match status" value="1"/>
</dbReference>
<organism evidence="2 3">
    <name type="scientific">Nostoc linckia FACHB-391</name>
    <dbReference type="NCBI Taxonomy" id="2692906"/>
    <lineage>
        <taxon>Bacteria</taxon>
        <taxon>Bacillati</taxon>
        <taxon>Cyanobacteriota</taxon>
        <taxon>Cyanophyceae</taxon>
        <taxon>Nostocales</taxon>
        <taxon>Nostocaceae</taxon>
        <taxon>Nostoc</taxon>
    </lineage>
</organism>
<dbReference type="InterPro" id="IPR001296">
    <property type="entry name" value="Glyco_trans_1"/>
</dbReference>
<dbReference type="Proteomes" id="UP000604661">
    <property type="component" value="Unassembled WGS sequence"/>
</dbReference>
<name>A0ABR8EX65_NOSLI</name>
<evidence type="ECO:0000313" key="2">
    <source>
        <dbReference type="EMBL" id="MBD2561236.1"/>
    </source>
</evidence>
<proteinExistence type="predicted"/>
<keyword evidence="3" id="KW-1185">Reference proteome</keyword>
<gene>
    <name evidence="2" type="ORF">H6G95_11525</name>
</gene>
<sequence>MQSEEWNVRAGDGSCLVLIAVLVYVRYTSRFEGHPIAVLEALSYGLPCLLTPGTNMAKEVEAAGAGWKVEPNPAAIAEGISSVLAARS</sequence>
<protein>
    <submittedName>
        <fullName evidence="2">Glycosyltransferase</fullName>
    </submittedName>
</protein>
<dbReference type="EMBL" id="JACJTE010000009">
    <property type="protein sequence ID" value="MBD2561236.1"/>
    <property type="molecule type" value="Genomic_DNA"/>
</dbReference>
<feature type="domain" description="Glycosyl transferase family 1" evidence="1">
    <location>
        <begin position="27"/>
        <end position="85"/>
    </location>
</feature>
<dbReference type="Pfam" id="PF00534">
    <property type="entry name" value="Glycos_transf_1"/>
    <property type="match status" value="1"/>
</dbReference>
<reference evidence="2 3" key="1">
    <citation type="journal article" date="2020" name="ISME J.">
        <title>Comparative genomics reveals insights into cyanobacterial evolution and habitat adaptation.</title>
        <authorList>
            <person name="Chen M.Y."/>
            <person name="Teng W.K."/>
            <person name="Zhao L."/>
            <person name="Hu C.X."/>
            <person name="Zhou Y.K."/>
            <person name="Han B.P."/>
            <person name="Song L.R."/>
            <person name="Shu W.S."/>
        </authorList>
    </citation>
    <scope>NUCLEOTIDE SEQUENCE [LARGE SCALE GENOMIC DNA]</scope>
    <source>
        <strain evidence="2 3">FACHB-391</strain>
    </source>
</reference>
<accession>A0ABR8EX65</accession>